<feature type="transmembrane region" description="Helical" evidence="2">
    <location>
        <begin position="55"/>
        <end position="77"/>
    </location>
</feature>
<feature type="compositionally biased region" description="Low complexity" evidence="1">
    <location>
        <begin position="287"/>
        <end position="299"/>
    </location>
</feature>
<feature type="region of interest" description="Disordered" evidence="1">
    <location>
        <begin position="239"/>
        <end position="268"/>
    </location>
</feature>
<gene>
    <name evidence="4" type="ORF">PgNI_02417</name>
</gene>
<feature type="region of interest" description="Disordered" evidence="1">
    <location>
        <begin position="147"/>
        <end position="168"/>
    </location>
</feature>
<dbReference type="OrthoDB" id="5229170at2759"/>
<evidence type="ECO:0000256" key="1">
    <source>
        <dbReference type="SAM" id="MobiDB-lite"/>
    </source>
</evidence>
<keyword evidence="2" id="KW-1133">Transmembrane helix</keyword>
<evidence type="ECO:0000313" key="4">
    <source>
        <dbReference type="RefSeq" id="XP_030986581.1"/>
    </source>
</evidence>
<protein>
    <submittedName>
        <fullName evidence="4">Uncharacterized protein</fullName>
    </submittedName>
</protein>
<feature type="transmembrane region" description="Helical" evidence="2">
    <location>
        <begin position="12"/>
        <end position="35"/>
    </location>
</feature>
<evidence type="ECO:0000313" key="3">
    <source>
        <dbReference type="Proteomes" id="UP000515153"/>
    </source>
</evidence>
<dbReference type="AlphaFoldDB" id="A0A6P8BHS2"/>
<keyword evidence="3" id="KW-1185">Reference proteome</keyword>
<name>A0A6P8BHS2_PYRGI</name>
<dbReference type="Proteomes" id="UP000515153">
    <property type="component" value="Unplaced"/>
</dbReference>
<dbReference type="RefSeq" id="XP_030986581.1">
    <property type="nucleotide sequence ID" value="XM_031122484.1"/>
</dbReference>
<organism evidence="3 4">
    <name type="scientific">Pyricularia grisea</name>
    <name type="common">Crabgrass-specific blast fungus</name>
    <name type="synonym">Magnaporthe grisea</name>
    <dbReference type="NCBI Taxonomy" id="148305"/>
    <lineage>
        <taxon>Eukaryota</taxon>
        <taxon>Fungi</taxon>
        <taxon>Dikarya</taxon>
        <taxon>Ascomycota</taxon>
        <taxon>Pezizomycotina</taxon>
        <taxon>Sordariomycetes</taxon>
        <taxon>Sordariomycetidae</taxon>
        <taxon>Magnaporthales</taxon>
        <taxon>Pyriculariaceae</taxon>
        <taxon>Pyricularia</taxon>
    </lineage>
</organism>
<dbReference type="GeneID" id="41957396"/>
<sequence length="330" mass="36582">MPNNYDENHELVCYFLVHFLGPVVFVIILFSYFLWILITTVQDSTNQTILPRHTILGFSITLFVFAPVLLVAHWVFFHFYWRRHPHGGGVLPPRQFELEHLAGILRPPLDAIQAALPSQQPGANGEEAIRDPDRLRINSLDTARPSFDYRSPYSSSFQDDEPTTPRGAFRVLESGMPEPQSAASSLASSTLTTLPTPLNVPMSLWEDRPLDDIALSKYARHSRHDCGAPRVHFDGYSATKHDKSADAGGADARRWRAPADARSLTDHPDRARRSLSYLRTAADIAANGGSAAGSRNSSGVSDRDFTPYNPSRGSHLEGIWVIDGPVLDAN</sequence>
<reference evidence="4" key="3">
    <citation type="submission" date="2025-08" db="UniProtKB">
        <authorList>
            <consortium name="RefSeq"/>
        </authorList>
    </citation>
    <scope>IDENTIFICATION</scope>
    <source>
        <strain evidence="4">NI907</strain>
    </source>
</reference>
<feature type="region of interest" description="Disordered" evidence="1">
    <location>
        <begin position="287"/>
        <end position="309"/>
    </location>
</feature>
<dbReference type="KEGG" id="pgri:PgNI_02417"/>
<keyword evidence="2" id="KW-0472">Membrane</keyword>
<evidence type="ECO:0000256" key="2">
    <source>
        <dbReference type="SAM" id="Phobius"/>
    </source>
</evidence>
<reference evidence="4" key="2">
    <citation type="submission" date="2019-10" db="EMBL/GenBank/DDBJ databases">
        <authorList>
            <consortium name="NCBI Genome Project"/>
        </authorList>
    </citation>
    <scope>NUCLEOTIDE SEQUENCE</scope>
    <source>
        <strain evidence="4">NI907</strain>
    </source>
</reference>
<keyword evidence="2" id="KW-0812">Transmembrane</keyword>
<proteinExistence type="predicted"/>
<reference evidence="4" key="1">
    <citation type="journal article" date="2019" name="Mol. Biol. Evol.">
        <title>Blast fungal genomes show frequent chromosomal changes, gene gains and losses, and effector gene turnover.</title>
        <authorList>
            <person name="Gomez Luciano L.B."/>
            <person name="Jason Tsai I."/>
            <person name="Chuma I."/>
            <person name="Tosa Y."/>
            <person name="Chen Y.H."/>
            <person name="Li J.Y."/>
            <person name="Li M.Y."/>
            <person name="Jade Lu M.Y."/>
            <person name="Nakayashiki H."/>
            <person name="Li W.H."/>
        </authorList>
    </citation>
    <scope>NUCLEOTIDE SEQUENCE</scope>
    <source>
        <strain evidence="4">NI907</strain>
    </source>
</reference>
<accession>A0A6P8BHS2</accession>